<dbReference type="Proteomes" id="UP000325797">
    <property type="component" value="Chromosome"/>
</dbReference>
<reference evidence="1 2" key="1">
    <citation type="submission" date="2019-08" db="EMBL/GenBank/DDBJ databases">
        <title>Hyperibacter terrae gen. nov., sp. nov. and Hyperibacter viscosus sp. nov., two new members in the family Rhodospirillaceae isolated from the rhizosphere of Hypericum perforatum.</title>
        <authorList>
            <person name="Noviana Z."/>
        </authorList>
    </citation>
    <scope>NUCLEOTIDE SEQUENCE [LARGE SCALE GENOMIC DNA]</scope>
    <source>
        <strain evidence="1 2">R5959</strain>
    </source>
</reference>
<gene>
    <name evidence="1" type="ORF">FRZ61_09050</name>
</gene>
<sequence>MLRFEPVASAMASCPRFGGGRGVPDAVRPAMLPMLMCLRSENRLLPIELVKGPSTGIGNGLAGAGFLDRRRAL</sequence>
<dbReference type="AlphaFoldDB" id="A0A5J6MWA6"/>
<proteinExistence type="predicted"/>
<protein>
    <submittedName>
        <fullName evidence="1">Uncharacterized protein</fullName>
    </submittedName>
</protein>
<evidence type="ECO:0000313" key="2">
    <source>
        <dbReference type="Proteomes" id="UP000325797"/>
    </source>
</evidence>
<dbReference type="KEGG" id="hadh:FRZ61_09050"/>
<evidence type="ECO:0000313" key="1">
    <source>
        <dbReference type="EMBL" id="QEX20985.1"/>
    </source>
</evidence>
<accession>A0A5J6MWA6</accession>
<dbReference type="EMBL" id="CP042582">
    <property type="protein sequence ID" value="QEX20985.1"/>
    <property type="molecule type" value="Genomic_DNA"/>
</dbReference>
<keyword evidence="2" id="KW-1185">Reference proteome</keyword>
<name>A0A5J6MWA6_9PROT</name>
<organism evidence="1 2">
    <name type="scientific">Hypericibacter adhaerens</name>
    <dbReference type="NCBI Taxonomy" id="2602016"/>
    <lineage>
        <taxon>Bacteria</taxon>
        <taxon>Pseudomonadati</taxon>
        <taxon>Pseudomonadota</taxon>
        <taxon>Alphaproteobacteria</taxon>
        <taxon>Rhodospirillales</taxon>
        <taxon>Dongiaceae</taxon>
        <taxon>Hypericibacter</taxon>
    </lineage>
</organism>